<dbReference type="AlphaFoldDB" id="A0A9P1IL69"/>
<accession>A0A9P1IL69</accession>
<dbReference type="Proteomes" id="UP001152747">
    <property type="component" value="Unassembled WGS sequence"/>
</dbReference>
<comment type="caution">
    <text evidence="2">The sequence shown here is derived from an EMBL/GenBank/DDBJ whole genome shotgun (WGS) entry which is preliminary data.</text>
</comment>
<keyword evidence="3" id="KW-1185">Reference proteome</keyword>
<proteinExistence type="predicted"/>
<gene>
    <name evidence="2" type="ORF">CAMP_LOCUS9262</name>
</gene>
<organism evidence="2 3">
    <name type="scientific">Caenorhabditis angaria</name>
    <dbReference type="NCBI Taxonomy" id="860376"/>
    <lineage>
        <taxon>Eukaryota</taxon>
        <taxon>Metazoa</taxon>
        <taxon>Ecdysozoa</taxon>
        <taxon>Nematoda</taxon>
        <taxon>Chromadorea</taxon>
        <taxon>Rhabditida</taxon>
        <taxon>Rhabditina</taxon>
        <taxon>Rhabditomorpha</taxon>
        <taxon>Rhabditoidea</taxon>
        <taxon>Rhabditidae</taxon>
        <taxon>Peloderinae</taxon>
        <taxon>Caenorhabditis</taxon>
    </lineage>
</organism>
<feature type="compositionally biased region" description="Low complexity" evidence="1">
    <location>
        <begin position="38"/>
        <end position="60"/>
    </location>
</feature>
<dbReference type="EMBL" id="CANHGI010000003">
    <property type="protein sequence ID" value="CAI5446625.1"/>
    <property type="molecule type" value="Genomic_DNA"/>
</dbReference>
<evidence type="ECO:0000313" key="3">
    <source>
        <dbReference type="Proteomes" id="UP001152747"/>
    </source>
</evidence>
<evidence type="ECO:0000313" key="2">
    <source>
        <dbReference type="EMBL" id="CAI5446625.1"/>
    </source>
</evidence>
<protein>
    <submittedName>
        <fullName evidence="2">Uncharacterized protein</fullName>
    </submittedName>
</protein>
<evidence type="ECO:0000256" key="1">
    <source>
        <dbReference type="SAM" id="MobiDB-lite"/>
    </source>
</evidence>
<name>A0A9P1IL69_9PELO</name>
<feature type="region of interest" description="Disordered" evidence="1">
    <location>
        <begin position="25"/>
        <end position="85"/>
    </location>
</feature>
<sequence length="85" mass="9346">MTNSAALTKKLKSIGPSHVKLSIIREPSKKPDPISRYSSRITATSPSISSSMLSPITVSSDSQHLRQNSKEDETILENPTDDPFY</sequence>
<reference evidence="2" key="1">
    <citation type="submission" date="2022-11" db="EMBL/GenBank/DDBJ databases">
        <authorList>
            <person name="Kikuchi T."/>
        </authorList>
    </citation>
    <scope>NUCLEOTIDE SEQUENCE</scope>
    <source>
        <strain evidence="2">PS1010</strain>
    </source>
</reference>